<gene>
    <name evidence="1" type="ORF">SAMN05421636_1083</name>
</gene>
<evidence type="ECO:0000313" key="2">
    <source>
        <dbReference type="Proteomes" id="UP000199109"/>
    </source>
</evidence>
<dbReference type="EMBL" id="FNAO01000008">
    <property type="protein sequence ID" value="SDE84031.1"/>
    <property type="molecule type" value="Genomic_DNA"/>
</dbReference>
<dbReference type="Proteomes" id="UP000199109">
    <property type="component" value="Unassembled WGS sequence"/>
</dbReference>
<keyword evidence="2" id="KW-1185">Reference proteome</keyword>
<organism evidence="1 2">
    <name type="scientific">Pricia antarctica</name>
    <dbReference type="NCBI Taxonomy" id="641691"/>
    <lineage>
        <taxon>Bacteria</taxon>
        <taxon>Pseudomonadati</taxon>
        <taxon>Bacteroidota</taxon>
        <taxon>Flavobacteriia</taxon>
        <taxon>Flavobacteriales</taxon>
        <taxon>Flavobacteriaceae</taxon>
        <taxon>Pricia</taxon>
    </lineage>
</organism>
<evidence type="ECO:0000313" key="1">
    <source>
        <dbReference type="EMBL" id="SDE84031.1"/>
    </source>
</evidence>
<protein>
    <submittedName>
        <fullName evidence="1">Uncharacterized protein</fullName>
    </submittedName>
</protein>
<name>A0A1G7G7D6_9FLAO</name>
<accession>A0A1G7G7D6</accession>
<dbReference type="AlphaFoldDB" id="A0A1G7G7D6"/>
<reference evidence="1 2" key="1">
    <citation type="submission" date="2016-10" db="EMBL/GenBank/DDBJ databases">
        <authorList>
            <person name="de Groot N.N."/>
        </authorList>
    </citation>
    <scope>NUCLEOTIDE SEQUENCE [LARGE SCALE GENOMIC DNA]</scope>
    <source>
        <strain evidence="1 2">DSM 23421</strain>
    </source>
</reference>
<sequence length="48" mass="5652">MLRERNVETAGGCWSIFRFFLLLIRSSSAFDIRVGDNDSIVFLFEFEF</sequence>
<proteinExistence type="predicted"/>